<dbReference type="EMBL" id="JAUFQU010000001">
    <property type="protein sequence ID" value="MDN3707296.1"/>
    <property type="molecule type" value="Genomic_DNA"/>
</dbReference>
<evidence type="ECO:0000313" key="2">
    <source>
        <dbReference type="Proteomes" id="UP001242368"/>
    </source>
</evidence>
<sequence>MHCSTVPNTAFERQTLPRIKERISYSFYLPYGFSAGSKNCITTKKKNRFANSQFGVKA</sequence>
<keyword evidence="2" id="KW-1185">Reference proteome</keyword>
<accession>A0ABT8CTH8</accession>
<reference evidence="2" key="1">
    <citation type="journal article" date="2019" name="Int. J. Syst. Evol. Microbiol.">
        <title>The Global Catalogue of Microorganisms (GCM) 10K type strain sequencing project: providing services to taxonomists for standard genome sequencing and annotation.</title>
        <authorList>
            <consortium name="The Broad Institute Genomics Platform"/>
            <consortium name="The Broad Institute Genome Sequencing Center for Infectious Disease"/>
            <person name="Wu L."/>
            <person name="Ma J."/>
        </authorList>
    </citation>
    <scope>NUCLEOTIDE SEQUENCE [LARGE SCALE GENOMIC DNA]</scope>
    <source>
        <strain evidence="2">CECT 7184</strain>
    </source>
</reference>
<proteinExistence type="predicted"/>
<organism evidence="1 2">
    <name type="scientific">Paenimyroides ceti</name>
    <dbReference type="NCBI Taxonomy" id="395087"/>
    <lineage>
        <taxon>Bacteria</taxon>
        <taxon>Pseudomonadati</taxon>
        <taxon>Bacteroidota</taxon>
        <taxon>Flavobacteriia</taxon>
        <taxon>Flavobacteriales</taxon>
        <taxon>Flavobacteriaceae</taxon>
        <taxon>Paenimyroides</taxon>
    </lineage>
</organism>
<protein>
    <submittedName>
        <fullName evidence="1">Uncharacterized protein</fullName>
    </submittedName>
</protein>
<dbReference type="Proteomes" id="UP001242368">
    <property type="component" value="Unassembled WGS sequence"/>
</dbReference>
<evidence type="ECO:0000313" key="1">
    <source>
        <dbReference type="EMBL" id="MDN3707296.1"/>
    </source>
</evidence>
<comment type="caution">
    <text evidence="1">The sequence shown here is derived from an EMBL/GenBank/DDBJ whole genome shotgun (WGS) entry which is preliminary data.</text>
</comment>
<gene>
    <name evidence="1" type="ORF">QW060_09125</name>
</gene>
<dbReference type="RefSeq" id="WP_290363297.1">
    <property type="nucleotide sequence ID" value="NZ_JAUFQU010000001.1"/>
</dbReference>
<name>A0ABT8CTH8_9FLAO</name>